<name>S0DG30_9ZZZZ</name>
<dbReference type="AlphaFoldDB" id="S0DG30"/>
<organism evidence="1">
    <name type="scientific">termite gut metagenome</name>
    <dbReference type="NCBI Taxonomy" id="433724"/>
    <lineage>
        <taxon>unclassified sequences</taxon>
        <taxon>metagenomes</taxon>
        <taxon>organismal metagenomes</taxon>
    </lineage>
</organism>
<gene>
    <name evidence="1" type="ORF">BN138_1048</name>
</gene>
<reference evidence="1" key="1">
    <citation type="submission" date="2012-10" db="EMBL/GenBank/DDBJ databases">
        <authorList>
            <person name="Sandrine L."/>
        </authorList>
    </citation>
    <scope>NUCLEOTIDE SEQUENCE</scope>
</reference>
<dbReference type="EMBL" id="HF548332">
    <property type="protein sequence ID" value="CCO21860.1"/>
    <property type="molecule type" value="Genomic_DNA"/>
</dbReference>
<reference evidence="1" key="2">
    <citation type="journal article" date="2013" name="Biotechnol. Biofuels">
        <title>Mining for hemicellulases in the fungus-growing termite Pseudacanthotermes militaris using functional metagenomics.</title>
        <authorList>
            <person name="Bastien G."/>
            <person name="Arnal G."/>
            <person name="Bozonnet S."/>
            <person name="Laguerre S."/>
            <person name="Ferreira F."/>
            <person name="Faure R."/>
            <person name="Henrissat B."/>
            <person name="Lefevre F."/>
            <person name="Robe P."/>
            <person name="Bouchez O."/>
            <person name="Noirot C."/>
            <person name="Dumon C."/>
            <person name="O'Donohue M."/>
        </authorList>
    </citation>
    <scope>NUCLEOTIDE SEQUENCE</scope>
</reference>
<protein>
    <submittedName>
        <fullName evidence="1">Uncharacterized protein</fullName>
    </submittedName>
</protein>
<accession>S0DG30</accession>
<sequence length="61" mass="6720">MHMQRVFLNKPLRFNGLDKSTIHITGECWGAIGPVSGTGRLPATLWISADRLSVTGAKWII</sequence>
<proteinExistence type="predicted"/>
<evidence type="ECO:0000313" key="1">
    <source>
        <dbReference type="EMBL" id="CCO21860.1"/>
    </source>
</evidence>